<organism evidence="1 2">
    <name type="scientific">Meridianimaribacter flavus</name>
    <dbReference type="NCBI Taxonomy" id="571115"/>
    <lineage>
        <taxon>Bacteria</taxon>
        <taxon>Pseudomonadati</taxon>
        <taxon>Bacteroidota</taxon>
        <taxon>Flavobacteriia</taxon>
        <taxon>Flavobacteriales</taxon>
        <taxon>Flavobacteriaceae</taxon>
        <taxon>Meridianimaribacter</taxon>
    </lineage>
</organism>
<evidence type="ECO:0000313" key="2">
    <source>
        <dbReference type="Proteomes" id="UP000294930"/>
    </source>
</evidence>
<sequence>MFFHVQKKYREIPIEKNEVVKTSKLDVNSSLVEFLKSPIDLQKFKSDKKRNVTTTVTKGMNYYFSPKFKDSIFYKYNFITEKEGGKIGINKLVVFKYGESKHKYDDSTEILIELKISNKDVSLKKANLVGTTKKDIESKFGKDYLVFEKGIVYSHKDKVLMIEFNDSIVNSFKYIRLNTNVIDDELIRKIKESN</sequence>
<gene>
    <name evidence="1" type="ORF">A8975_0361</name>
</gene>
<keyword evidence="2" id="KW-1185">Reference proteome</keyword>
<dbReference type="Proteomes" id="UP000294930">
    <property type="component" value="Unassembled WGS sequence"/>
</dbReference>
<name>A0ABY2G9E3_9FLAO</name>
<dbReference type="EMBL" id="SOQZ01000001">
    <property type="protein sequence ID" value="TDY13766.1"/>
    <property type="molecule type" value="Genomic_DNA"/>
</dbReference>
<dbReference type="RefSeq" id="WP_134198467.1">
    <property type="nucleotide sequence ID" value="NZ_SOQZ01000001.1"/>
</dbReference>
<reference evidence="1 2" key="1">
    <citation type="submission" date="2019-03" db="EMBL/GenBank/DDBJ databases">
        <title>Genomic Encyclopedia of Type Strains, Phase III (KMG-III): the genomes of soil and plant-associated and newly described type strains.</title>
        <authorList>
            <person name="Whitman W."/>
        </authorList>
    </citation>
    <scope>NUCLEOTIDE SEQUENCE [LARGE SCALE GENOMIC DNA]</scope>
    <source>
        <strain evidence="1 2">CGMCC 1.10957</strain>
    </source>
</reference>
<proteinExistence type="predicted"/>
<evidence type="ECO:0000313" key="1">
    <source>
        <dbReference type="EMBL" id="TDY13766.1"/>
    </source>
</evidence>
<comment type="caution">
    <text evidence="1">The sequence shown here is derived from an EMBL/GenBank/DDBJ whole genome shotgun (WGS) entry which is preliminary data.</text>
</comment>
<accession>A0ABY2G9E3</accession>
<protein>
    <submittedName>
        <fullName evidence="1">Uncharacterized protein</fullName>
    </submittedName>
</protein>